<dbReference type="AlphaFoldDB" id="A0A1B0DIS4"/>
<accession>A0A1B0DIS4</accession>
<proteinExistence type="predicted"/>
<dbReference type="VEuPathDB" id="VectorBase:PPAPM1_010078"/>
<organism evidence="1 2">
    <name type="scientific">Phlebotomus papatasi</name>
    <name type="common">Sandfly</name>
    <dbReference type="NCBI Taxonomy" id="29031"/>
    <lineage>
        <taxon>Eukaryota</taxon>
        <taxon>Metazoa</taxon>
        <taxon>Ecdysozoa</taxon>
        <taxon>Arthropoda</taxon>
        <taxon>Hexapoda</taxon>
        <taxon>Insecta</taxon>
        <taxon>Pterygota</taxon>
        <taxon>Neoptera</taxon>
        <taxon>Endopterygota</taxon>
        <taxon>Diptera</taxon>
        <taxon>Nematocera</taxon>
        <taxon>Psychodoidea</taxon>
        <taxon>Psychodidae</taxon>
        <taxon>Phlebotomus</taxon>
        <taxon>Phlebotomus</taxon>
    </lineage>
</organism>
<reference evidence="1" key="1">
    <citation type="submission" date="2022-08" db="UniProtKB">
        <authorList>
            <consortium name="EnsemblMetazoa"/>
        </authorList>
    </citation>
    <scope>IDENTIFICATION</scope>
    <source>
        <strain evidence="1">Israel</strain>
    </source>
</reference>
<dbReference type="Proteomes" id="UP000092462">
    <property type="component" value="Unassembled WGS sequence"/>
</dbReference>
<dbReference type="VEuPathDB" id="VectorBase:PPAI008061"/>
<sequence length="318" mass="36219">MGTESGGAMDSVADSNNANKRVRLYPPNFRGPYTVYIRALEGKSINRLTIWNMLVKKFKTTVEVKKMFTDKVRVVFSDIKEANSCVQDKDFSAFRVYIQANIVEIDGVVIMDLDENEKMLEKGVGKLEKCLETDIKILEVFRMKRKSIRESVVSTLMESGSQTHVESKIEWVPAKAVRVTFQGSILPDYIKVFGVVVQVLAFNPKVMFCEKCLRYGHTKAFCNNKRRCLKCGLIHDLSAVCDVPQFSCPNCKKNFPSKNHKCEARQFLVDSLIRKAQARHNLSYAGIVRGDKGVKRQREEDNQFEVLSGHILFIIAFI</sequence>
<protein>
    <recommendedName>
        <fullName evidence="3">Pre-C2HC domain-containing protein</fullName>
    </recommendedName>
</protein>
<dbReference type="EMBL" id="AJVK01063071">
    <property type="status" value="NOT_ANNOTATED_CDS"/>
    <property type="molecule type" value="Genomic_DNA"/>
</dbReference>
<evidence type="ECO:0008006" key="3">
    <source>
        <dbReference type="Google" id="ProtNLM"/>
    </source>
</evidence>
<name>A0A1B0DIS4_PHLPP</name>
<keyword evidence="2" id="KW-1185">Reference proteome</keyword>
<dbReference type="EnsemblMetazoa" id="PPAI008061-RA">
    <property type="protein sequence ID" value="PPAI008061-PA"/>
    <property type="gene ID" value="PPAI008061"/>
</dbReference>
<evidence type="ECO:0000313" key="1">
    <source>
        <dbReference type="EnsemblMetazoa" id="PPAI008061-PA"/>
    </source>
</evidence>
<evidence type="ECO:0000313" key="2">
    <source>
        <dbReference type="Proteomes" id="UP000092462"/>
    </source>
</evidence>